<dbReference type="InterPro" id="IPR018108">
    <property type="entry name" value="MCP_transmembrane"/>
</dbReference>
<dbReference type="GO" id="GO:0005743">
    <property type="term" value="C:mitochondrial inner membrane"/>
    <property type="evidence" value="ECO:0007669"/>
    <property type="project" value="UniProtKB-SubCell"/>
</dbReference>
<keyword evidence="3 9" id="KW-0812">Transmembrane</keyword>
<reference evidence="12" key="1">
    <citation type="submission" date="2023-03" db="EMBL/GenBank/DDBJ databases">
        <title>Mating type loci evolution in Malassezia.</title>
        <authorList>
            <person name="Coelho M.A."/>
        </authorList>
    </citation>
    <scope>NUCLEOTIDE SEQUENCE</scope>
    <source>
        <strain evidence="12">CBS 11721</strain>
    </source>
</reference>
<evidence type="ECO:0000256" key="2">
    <source>
        <dbReference type="ARBA" id="ARBA00022448"/>
    </source>
</evidence>
<feature type="repeat" description="Solcar" evidence="9">
    <location>
        <begin position="133"/>
        <end position="258"/>
    </location>
</feature>
<proteinExistence type="inferred from homology"/>
<dbReference type="SUPFAM" id="SSF103506">
    <property type="entry name" value="Mitochondrial carrier"/>
    <property type="match status" value="1"/>
</dbReference>
<keyword evidence="13" id="KW-1185">Reference proteome</keyword>
<dbReference type="GO" id="GO:1990519">
    <property type="term" value="P:pyrimidine nucleotide import into mitochondrion"/>
    <property type="evidence" value="ECO:0007669"/>
    <property type="project" value="TreeGrafter"/>
</dbReference>
<evidence type="ECO:0000256" key="9">
    <source>
        <dbReference type="PROSITE-ProRule" id="PRU00282"/>
    </source>
</evidence>
<dbReference type="PRINTS" id="PR00926">
    <property type="entry name" value="MITOCARRIER"/>
</dbReference>
<organism evidence="12 13">
    <name type="scientific">Malassezia cuniculi</name>
    <dbReference type="NCBI Taxonomy" id="948313"/>
    <lineage>
        <taxon>Eukaryota</taxon>
        <taxon>Fungi</taxon>
        <taxon>Dikarya</taxon>
        <taxon>Basidiomycota</taxon>
        <taxon>Ustilaginomycotina</taxon>
        <taxon>Malasseziomycetes</taxon>
        <taxon>Malasseziales</taxon>
        <taxon>Malasseziaceae</taxon>
        <taxon>Malassezia</taxon>
    </lineage>
</organism>
<name>A0AAF0J6R9_9BASI</name>
<feature type="repeat" description="Solcar" evidence="9">
    <location>
        <begin position="18"/>
        <end position="123"/>
    </location>
</feature>
<dbReference type="Gene3D" id="1.50.40.10">
    <property type="entry name" value="Mitochondrial carrier domain"/>
    <property type="match status" value="2"/>
</dbReference>
<evidence type="ECO:0000256" key="3">
    <source>
        <dbReference type="ARBA" id="ARBA00022692"/>
    </source>
</evidence>
<evidence type="ECO:0000256" key="7">
    <source>
        <dbReference type="ARBA" id="ARBA00023128"/>
    </source>
</evidence>
<keyword evidence="5" id="KW-0999">Mitochondrion inner membrane</keyword>
<dbReference type="InterPro" id="IPR002067">
    <property type="entry name" value="MCP"/>
</dbReference>
<dbReference type="Pfam" id="PF00153">
    <property type="entry name" value="Mito_carr"/>
    <property type="match status" value="3"/>
</dbReference>
<evidence type="ECO:0000256" key="6">
    <source>
        <dbReference type="ARBA" id="ARBA00022989"/>
    </source>
</evidence>
<evidence type="ECO:0000256" key="11">
    <source>
        <dbReference type="SAM" id="Phobius"/>
    </source>
</evidence>
<evidence type="ECO:0000256" key="4">
    <source>
        <dbReference type="ARBA" id="ARBA00022737"/>
    </source>
</evidence>
<dbReference type="InterPro" id="IPR049562">
    <property type="entry name" value="SLC25A33/36-like"/>
</dbReference>
<protein>
    <submittedName>
        <fullName evidence="12">Pyrimidine nucleotide transporter, mitochondrial</fullName>
    </submittedName>
</protein>
<dbReference type="PANTHER" id="PTHR45829:SF4">
    <property type="entry name" value="MITOCHONDRIAL CARRIER PROTEIN RIM2"/>
    <property type="match status" value="1"/>
</dbReference>
<sequence>MLQAPGQDATRERASKVPPGWLHFAAGGVGGMCGAVITSPFDVVKTRLQSDMYKTAHKKPNRPAVLGMIESGARHFVETCRMLAEISAREGTSALFKGLGPTLVGVIPARAINFATYGTCKRFYSETFDHSAGSPLVHLAAAATAGITTATATNPIWVVKTRLQLESQRLEADARSARVNAVGQKNVRGLHTSARVLANMQFVRAAAPPHPATSAFRMAATIVRTEGVAGLYKGLTASYLGVSESTIQWVLYERLKRLNEKQESTQVPAVVRTIGAAGCAKMVATLVTYPHEVLRTRMRQQPVGQPKYTGLVQTFRLVLREEGPAAFYGGFTAHLMRVIPNAIVTFSIFEFVLALGSHL</sequence>
<comment type="similarity">
    <text evidence="10">Belongs to the mitochondrial carrier (TC 2.A.29) family.</text>
</comment>
<keyword evidence="7" id="KW-0496">Mitochondrion</keyword>
<evidence type="ECO:0000256" key="5">
    <source>
        <dbReference type="ARBA" id="ARBA00022792"/>
    </source>
</evidence>
<evidence type="ECO:0000256" key="8">
    <source>
        <dbReference type="ARBA" id="ARBA00023136"/>
    </source>
</evidence>
<keyword evidence="6 11" id="KW-1133">Transmembrane helix</keyword>
<evidence type="ECO:0000313" key="13">
    <source>
        <dbReference type="Proteomes" id="UP001219933"/>
    </source>
</evidence>
<dbReference type="EMBL" id="CP119879">
    <property type="protein sequence ID" value="WFD35847.1"/>
    <property type="molecule type" value="Genomic_DNA"/>
</dbReference>
<feature type="transmembrane region" description="Helical" evidence="11">
    <location>
        <begin position="20"/>
        <end position="44"/>
    </location>
</feature>
<keyword evidence="8 9" id="KW-0472">Membrane</keyword>
<accession>A0AAF0J6R9</accession>
<dbReference type="GO" id="GO:0015218">
    <property type="term" value="F:pyrimidine nucleotide transmembrane transporter activity"/>
    <property type="evidence" value="ECO:0007669"/>
    <property type="project" value="InterPro"/>
</dbReference>
<comment type="subcellular location">
    <subcellularLocation>
        <location evidence="1">Mitochondrion inner membrane</location>
        <topology evidence="1">Multi-pass membrane protein</topology>
    </subcellularLocation>
</comment>
<keyword evidence="2 10" id="KW-0813">Transport</keyword>
<evidence type="ECO:0000313" key="12">
    <source>
        <dbReference type="EMBL" id="WFD35847.1"/>
    </source>
</evidence>
<feature type="repeat" description="Solcar" evidence="9">
    <location>
        <begin position="268"/>
        <end position="355"/>
    </location>
</feature>
<dbReference type="PANTHER" id="PTHR45829">
    <property type="entry name" value="MITOCHONDRIAL CARRIER PROTEIN RIM2"/>
    <property type="match status" value="1"/>
</dbReference>
<keyword evidence="4" id="KW-0677">Repeat</keyword>
<evidence type="ECO:0000256" key="10">
    <source>
        <dbReference type="RuleBase" id="RU000488"/>
    </source>
</evidence>
<evidence type="ECO:0000256" key="1">
    <source>
        <dbReference type="ARBA" id="ARBA00004448"/>
    </source>
</evidence>
<dbReference type="Proteomes" id="UP001219933">
    <property type="component" value="Chromosome 3"/>
</dbReference>
<dbReference type="PROSITE" id="PS50920">
    <property type="entry name" value="SOLCAR"/>
    <property type="match status" value="3"/>
</dbReference>
<gene>
    <name evidence="12" type="primary">RIM2</name>
    <name evidence="12" type="ORF">MCUN1_002715</name>
</gene>
<dbReference type="AlphaFoldDB" id="A0AAF0J6R9"/>
<dbReference type="InterPro" id="IPR023395">
    <property type="entry name" value="MCP_dom_sf"/>
</dbReference>